<dbReference type="AlphaFoldDB" id="A0A9W6DBD0"/>
<feature type="transmembrane region" description="Helical" evidence="1">
    <location>
        <begin position="31"/>
        <end position="50"/>
    </location>
</feature>
<proteinExistence type="predicted"/>
<keyword evidence="1" id="KW-1133">Transmembrane helix</keyword>
<sequence length="107" mass="11517">MNIVFVVIIVIYGLLSIIAGALGLKQKKSSRLATLMMITGGVLLIVSVLITKNNLILSAITLLVGLVLNHISAILSGIKIYGKINVGHHIIRLIISVAVIILYFFIL</sequence>
<organism evidence="2 3">
    <name type="scientific">Clostridium folliculivorans</name>
    <dbReference type="NCBI Taxonomy" id="2886038"/>
    <lineage>
        <taxon>Bacteria</taxon>
        <taxon>Bacillati</taxon>
        <taxon>Bacillota</taxon>
        <taxon>Clostridia</taxon>
        <taxon>Eubacteriales</taxon>
        <taxon>Clostridiaceae</taxon>
        <taxon>Clostridium</taxon>
    </lineage>
</organism>
<dbReference type="RefSeq" id="WP_261852713.1">
    <property type="nucleotide sequence ID" value="NZ_BQXY01000003.1"/>
</dbReference>
<comment type="caution">
    <text evidence="2">The sequence shown here is derived from an EMBL/GenBank/DDBJ whole genome shotgun (WGS) entry which is preliminary data.</text>
</comment>
<dbReference type="Proteomes" id="UP001057868">
    <property type="component" value="Unassembled WGS sequence"/>
</dbReference>
<evidence type="ECO:0000256" key="1">
    <source>
        <dbReference type="SAM" id="Phobius"/>
    </source>
</evidence>
<feature type="transmembrane region" description="Helical" evidence="1">
    <location>
        <begin position="56"/>
        <end position="78"/>
    </location>
</feature>
<evidence type="ECO:0000313" key="3">
    <source>
        <dbReference type="Proteomes" id="UP001057868"/>
    </source>
</evidence>
<dbReference type="EMBL" id="BQXY01000003">
    <property type="protein sequence ID" value="GKU25772.1"/>
    <property type="molecule type" value="Genomic_DNA"/>
</dbReference>
<name>A0A9W6DBD0_9CLOT</name>
<reference evidence="2" key="1">
    <citation type="journal article" date="2023" name="Int. J. Syst. Evol. Microbiol.">
        <title>&lt;i&gt;Clostridium folliculivorans&lt;/i&gt; sp. nov., isolated from soil samples of an organic paddy in Japan.</title>
        <authorList>
            <person name="Tazawa J."/>
            <person name="Kobayashi H."/>
            <person name="Tanizawa Y."/>
            <person name="Uchino A."/>
            <person name="Tanaka F."/>
            <person name="Urashima Y."/>
            <person name="Miura S."/>
            <person name="Sakamoto M."/>
            <person name="Ohkuma M."/>
            <person name="Tohno M."/>
        </authorList>
    </citation>
    <scope>NUCLEOTIDE SEQUENCE</scope>
    <source>
        <strain evidence="2">D1-1</strain>
    </source>
</reference>
<gene>
    <name evidence="2" type="ORF">CFOLD11_25980</name>
</gene>
<feature type="transmembrane region" description="Helical" evidence="1">
    <location>
        <begin position="6"/>
        <end position="24"/>
    </location>
</feature>
<keyword evidence="3" id="KW-1185">Reference proteome</keyword>
<evidence type="ECO:0000313" key="2">
    <source>
        <dbReference type="EMBL" id="GKU25772.1"/>
    </source>
</evidence>
<keyword evidence="1" id="KW-0472">Membrane</keyword>
<accession>A0A9W6DBD0</accession>
<feature type="transmembrane region" description="Helical" evidence="1">
    <location>
        <begin position="90"/>
        <end position="106"/>
    </location>
</feature>
<keyword evidence="1" id="KW-0812">Transmembrane</keyword>
<protein>
    <submittedName>
        <fullName evidence="2">Uncharacterized protein</fullName>
    </submittedName>
</protein>